<keyword evidence="5" id="KW-1185">Reference proteome</keyword>
<dbReference type="AlphaFoldDB" id="A0A7Y9UPQ1"/>
<dbReference type="Gene3D" id="2.40.110.10">
    <property type="entry name" value="Butyryl-CoA Dehydrogenase, subunit A, domain 2"/>
    <property type="match status" value="1"/>
</dbReference>
<dbReference type="Gene3D" id="1.10.540.10">
    <property type="entry name" value="Acyl-CoA dehydrogenase/oxidase, N-terminal domain"/>
    <property type="match status" value="1"/>
</dbReference>
<evidence type="ECO:0000313" key="4">
    <source>
        <dbReference type="EMBL" id="NYG59833.1"/>
    </source>
</evidence>
<dbReference type="EMBL" id="JACCAA010000001">
    <property type="protein sequence ID" value="NYG59833.1"/>
    <property type="molecule type" value="Genomic_DNA"/>
</dbReference>
<dbReference type="GO" id="GO:0006552">
    <property type="term" value="P:L-leucine catabolic process"/>
    <property type="evidence" value="ECO:0007669"/>
    <property type="project" value="TreeGrafter"/>
</dbReference>
<dbReference type="PIRSF" id="PIRSF016578">
    <property type="entry name" value="HsaA"/>
    <property type="match status" value="1"/>
</dbReference>
<protein>
    <submittedName>
        <fullName evidence="4">Alkylation response protein AidB-like acyl-CoA dehydrogenase</fullName>
    </submittedName>
</protein>
<evidence type="ECO:0000256" key="1">
    <source>
        <dbReference type="ARBA" id="ARBA00023002"/>
    </source>
</evidence>
<dbReference type="GO" id="GO:0008470">
    <property type="term" value="F:3-methylbutanoyl-CoA dehydrogenase activity"/>
    <property type="evidence" value="ECO:0007669"/>
    <property type="project" value="TreeGrafter"/>
</dbReference>
<keyword evidence="1" id="KW-0560">Oxidoreductase</keyword>
<dbReference type="InterPro" id="IPR037069">
    <property type="entry name" value="AcylCoA_DH/ox_N_sf"/>
</dbReference>
<name>A0A7Y9UPQ1_9ACTN</name>
<feature type="domain" description="Acyl-CoA dehydrogenase C-terminal" evidence="3">
    <location>
        <begin position="249"/>
        <end position="380"/>
    </location>
</feature>
<dbReference type="Proteomes" id="UP000540656">
    <property type="component" value="Unassembled WGS sequence"/>
</dbReference>
<feature type="domain" description="Acyl-CoA dehydrogenase/oxidase N-terminal" evidence="2">
    <location>
        <begin position="26"/>
        <end position="99"/>
    </location>
</feature>
<dbReference type="SUPFAM" id="SSF47203">
    <property type="entry name" value="Acyl-CoA dehydrogenase C-terminal domain-like"/>
    <property type="match status" value="1"/>
</dbReference>
<dbReference type="GO" id="GO:0050660">
    <property type="term" value="F:flavin adenine dinucleotide binding"/>
    <property type="evidence" value="ECO:0007669"/>
    <property type="project" value="InterPro"/>
</dbReference>
<dbReference type="SUPFAM" id="SSF56645">
    <property type="entry name" value="Acyl-CoA dehydrogenase NM domain-like"/>
    <property type="match status" value="1"/>
</dbReference>
<dbReference type="Pfam" id="PF08028">
    <property type="entry name" value="Acyl-CoA_dh_2"/>
    <property type="match status" value="1"/>
</dbReference>
<evidence type="ECO:0000259" key="2">
    <source>
        <dbReference type="Pfam" id="PF02771"/>
    </source>
</evidence>
<comment type="caution">
    <text evidence="4">The sequence shown here is derived from an EMBL/GenBank/DDBJ whole genome shotgun (WGS) entry which is preliminary data.</text>
</comment>
<evidence type="ECO:0000313" key="5">
    <source>
        <dbReference type="Proteomes" id="UP000540656"/>
    </source>
</evidence>
<dbReference type="InterPro" id="IPR009100">
    <property type="entry name" value="AcylCoA_DH/oxidase_NM_dom_sf"/>
</dbReference>
<dbReference type="Gene3D" id="1.20.140.10">
    <property type="entry name" value="Butyryl-CoA Dehydrogenase, subunit A, domain 3"/>
    <property type="match status" value="1"/>
</dbReference>
<dbReference type="InterPro" id="IPR046373">
    <property type="entry name" value="Acyl-CoA_Oxase/DH_mid-dom_sf"/>
</dbReference>
<dbReference type="RefSeq" id="WP_179502842.1">
    <property type="nucleotide sequence ID" value="NZ_JACCAA010000001.1"/>
</dbReference>
<reference evidence="4 5" key="1">
    <citation type="submission" date="2020-07" db="EMBL/GenBank/DDBJ databases">
        <title>Sequencing the genomes of 1000 actinobacteria strains.</title>
        <authorList>
            <person name="Klenk H.-P."/>
        </authorList>
    </citation>
    <scope>NUCLEOTIDE SEQUENCE [LARGE SCALE GENOMIC DNA]</scope>
    <source>
        <strain evidence="4 5">DSM 23819</strain>
    </source>
</reference>
<accession>A0A7Y9UPQ1</accession>
<organism evidence="4 5">
    <name type="scientific">Nocardioides daedukensis</name>
    <dbReference type="NCBI Taxonomy" id="634462"/>
    <lineage>
        <taxon>Bacteria</taxon>
        <taxon>Bacillati</taxon>
        <taxon>Actinomycetota</taxon>
        <taxon>Actinomycetes</taxon>
        <taxon>Propionibacteriales</taxon>
        <taxon>Nocardioidaceae</taxon>
        <taxon>Nocardioides</taxon>
    </lineage>
</organism>
<sequence length="400" mass="43055">MTAVLNEPTTSPKVEDRTHLERAKAVAEIVEAEANAIEEGATITKPVYDALVENRLFWMAVPKELNGMGLGLVESFEVIEELSRADGSTGWAFMANSLSTSLAAGFLAPQGQQDLFAHDVPGITAGMILPTGSGRKVEGGYVVTGNYQFASGSAHASWIGAGFVVSDEEGNPLTTPEGGPVCRTAFVPRDEAEFRGNWNVWGLVGTGSYDYGLTEVFIPEEHCFDTFTTEAVRSEPLFRFGLLGIGVGGHAPVALGIARRALDEIVKVATVKGRVGYPTVIADSEIFKLEFAKTEALYRAARAYVYEVHREAEDWVNAGNPLTELHNARLRQSITWVQEVTATVTNFAHRWGGSQSFRNPTALGRATRDAAVATQHLLVDPMSMVDAAGAIMGEYGNGRS</sequence>
<dbReference type="PANTHER" id="PTHR43884:SF12">
    <property type="entry name" value="ISOVALERYL-COA DEHYDROGENASE, MITOCHONDRIAL-RELATED"/>
    <property type="match status" value="1"/>
</dbReference>
<proteinExistence type="predicted"/>
<dbReference type="PANTHER" id="PTHR43884">
    <property type="entry name" value="ACYL-COA DEHYDROGENASE"/>
    <property type="match status" value="1"/>
</dbReference>
<dbReference type="Pfam" id="PF02771">
    <property type="entry name" value="Acyl-CoA_dh_N"/>
    <property type="match status" value="1"/>
</dbReference>
<dbReference type="InterPro" id="IPR036250">
    <property type="entry name" value="AcylCo_DH-like_C"/>
</dbReference>
<evidence type="ECO:0000259" key="3">
    <source>
        <dbReference type="Pfam" id="PF08028"/>
    </source>
</evidence>
<dbReference type="InterPro" id="IPR013107">
    <property type="entry name" value="Acyl-CoA_DH_C"/>
</dbReference>
<dbReference type="InterPro" id="IPR013786">
    <property type="entry name" value="AcylCoA_DH/ox_N"/>
</dbReference>
<gene>
    <name evidence="4" type="ORF">BJ980_002756</name>
</gene>